<evidence type="ECO:0000256" key="1">
    <source>
        <dbReference type="SAM" id="MobiDB-lite"/>
    </source>
</evidence>
<reference evidence="3 4" key="1">
    <citation type="journal article" date="2019" name="Int. J. Syst. Evol. Microbiol.">
        <title>The Global Catalogue of Microorganisms (GCM) 10K type strain sequencing project: providing services to taxonomists for standard genome sequencing and annotation.</title>
        <authorList>
            <consortium name="The Broad Institute Genomics Platform"/>
            <consortium name="The Broad Institute Genome Sequencing Center for Infectious Disease"/>
            <person name="Wu L."/>
            <person name="Ma J."/>
        </authorList>
    </citation>
    <scope>NUCLEOTIDE SEQUENCE [LARGE SCALE GENOMIC DNA]</scope>
    <source>
        <strain evidence="3 4">RDMS1</strain>
    </source>
</reference>
<keyword evidence="4" id="KW-1185">Reference proteome</keyword>
<dbReference type="SUPFAM" id="SSF52540">
    <property type="entry name" value="P-loop containing nucleoside triphosphate hydrolases"/>
    <property type="match status" value="1"/>
</dbReference>
<feature type="region of interest" description="Disordered" evidence="1">
    <location>
        <begin position="864"/>
        <end position="912"/>
    </location>
</feature>
<gene>
    <name evidence="3" type="ORF">ACFQL7_20995</name>
</gene>
<dbReference type="RefSeq" id="WP_390206618.1">
    <property type="nucleotide sequence ID" value="NZ_JBHTAX010000003.1"/>
</dbReference>
<evidence type="ECO:0000313" key="3">
    <source>
        <dbReference type="EMBL" id="MFC7192032.1"/>
    </source>
</evidence>
<dbReference type="InterPro" id="IPR058441">
    <property type="entry name" value="DUF8128"/>
</dbReference>
<dbReference type="EMBL" id="JBHTAX010000003">
    <property type="protein sequence ID" value="MFC7192032.1"/>
    <property type="molecule type" value="Genomic_DNA"/>
</dbReference>
<dbReference type="PANTHER" id="PTHR30121:SF6">
    <property type="entry name" value="SLR6007 PROTEIN"/>
    <property type="match status" value="1"/>
</dbReference>
<dbReference type="Proteomes" id="UP001596417">
    <property type="component" value="Unassembled WGS sequence"/>
</dbReference>
<dbReference type="CDD" id="cd01120">
    <property type="entry name" value="RecA-like_superfamily"/>
    <property type="match status" value="1"/>
</dbReference>
<feature type="region of interest" description="Disordered" evidence="1">
    <location>
        <begin position="171"/>
        <end position="190"/>
    </location>
</feature>
<proteinExistence type="predicted"/>
<name>A0ABD5YVU1_9EURY</name>
<dbReference type="InterPro" id="IPR027417">
    <property type="entry name" value="P-loop_NTPase"/>
</dbReference>
<organism evidence="3 4">
    <name type="scientific">Halocatena marina</name>
    <dbReference type="NCBI Taxonomy" id="2934937"/>
    <lineage>
        <taxon>Archaea</taxon>
        <taxon>Methanobacteriati</taxon>
        <taxon>Methanobacteriota</taxon>
        <taxon>Stenosarchaea group</taxon>
        <taxon>Halobacteria</taxon>
        <taxon>Halobacteriales</taxon>
        <taxon>Natronomonadaceae</taxon>
        <taxon>Halocatena</taxon>
    </lineage>
</organism>
<feature type="compositionally biased region" description="Basic and acidic residues" evidence="1">
    <location>
        <begin position="874"/>
        <end position="892"/>
    </location>
</feature>
<comment type="caution">
    <text evidence="3">The sequence shown here is derived from an EMBL/GenBank/DDBJ whole genome shotgun (WGS) entry which is preliminary data.</text>
</comment>
<evidence type="ECO:0000313" key="4">
    <source>
        <dbReference type="Proteomes" id="UP001596417"/>
    </source>
</evidence>
<protein>
    <submittedName>
        <fullName evidence="3">Type IV secretory system conjugative DNA transfer family protein</fullName>
    </submittedName>
</protein>
<dbReference type="Pfam" id="PF26449">
    <property type="entry name" value="DUF8128"/>
    <property type="match status" value="1"/>
</dbReference>
<sequence>MNDFDTSAFSLDAWIDGGRDDGNEQERQWWEVLVRPPAETNKDPREMAEQLFTDLHAHGRLSFEIHSNGPDVALKVVAGDRTTAETVARHVRGEIGGRADVREARLPVGSGDPLAAAEFSIERDVVFPLETVRTSSSEVGQLHHLLDTFAAESVRGVYQVAVEPLDGDWTARHSRGLPQSVPQEQDPEEELKRAGVAMVPVFALSMMLSPWPFETSVIVGLGLVLAATIGEGVSVPEHWTAGEIAREHRERTKERHGARSSVSKQAESACDEIIEQAGSPGWKASIRLVVSDQNRMVAADVRDSLVAEVESSFSSSVTGQSLSSTLSTGDDAREVFSQVRARHVGGRSPSEIARQLLGKGTRRGLCIGPGEFGVLGYFPGEGGGGGDSREFVDGGESEAGLAIPDAAPSPSLVDLGSDESATGLFDGLDWHIEPDNIVKKRHPEYGELPVLQIEYRPGDEKNVATCTEEVHQILREDDDFMLFGYAEDEGTIRFMGIQSDDLTQNMLVVGGAGTGKSTFAKNEAVQHAHAGRGFMVLDPHEQLVDDIQQAIPEHRQDDIVRIDPADIESAYTHVVNMLSIDTEPGDSGRIEDLDGAVGDVIGMLSQGATKIGDRMESTMKGVVRGAVKSSKEYTFADLRNILRREADRERFRQQMLDEDFKQLAEFAEDLMEMDQSALAPVIRLFDEWIMVETTRELVRHRENTLNWDEIVRGDQILLVNTHIYNDDIQKMLSTYFVKWADRACRRREPGERYPYPILIDEVDDILTDEMGLDETLGNGRKYGVSLTLLTQEPSSLSAIQDKLENNCKTVVNFRVKNGSDKRTMSDLLECDRDDVSSIGDHMALVQMAFDGDTQGPFKLNMLGPAPPTMDESERDQLSVDSKRQYGRDRSELDGVNTLRGAEPVEADGGQEVAPPTAVEEFLRVASEAARDGVLTEGIHYTWVHQGTPRERLRVNPSRSIEVFGSEDIDHPRFEEINECARGAVEDDDSYIIDHAQYTDGIGNCLGVDLEGVEHPRIDVNPGISERPQTVQIGG</sequence>
<dbReference type="PANTHER" id="PTHR30121">
    <property type="entry name" value="UNCHARACTERIZED PROTEIN YJGR-RELATED"/>
    <property type="match status" value="1"/>
</dbReference>
<evidence type="ECO:0000259" key="2">
    <source>
        <dbReference type="Pfam" id="PF26449"/>
    </source>
</evidence>
<dbReference type="AlphaFoldDB" id="A0ABD5YVU1"/>
<accession>A0ABD5YVU1</accession>
<dbReference type="InterPro" id="IPR051162">
    <property type="entry name" value="T4SS_component"/>
</dbReference>
<dbReference type="Gene3D" id="3.40.50.300">
    <property type="entry name" value="P-loop containing nucleotide triphosphate hydrolases"/>
    <property type="match status" value="2"/>
</dbReference>
<feature type="domain" description="DUF8128" evidence="2">
    <location>
        <begin position="60"/>
        <end position="347"/>
    </location>
</feature>